<feature type="transmembrane region" description="Helical" evidence="1">
    <location>
        <begin position="53"/>
        <end position="76"/>
    </location>
</feature>
<proteinExistence type="predicted"/>
<dbReference type="AlphaFoldDB" id="A0A2C9DYL0"/>
<dbReference type="EMBL" id="CP000942">
    <property type="protein sequence ID" value="ACA32993.1"/>
    <property type="molecule type" value="Genomic_DNA"/>
</dbReference>
<evidence type="ECO:0000313" key="2">
    <source>
        <dbReference type="EMBL" id="ACA32993.1"/>
    </source>
</evidence>
<feature type="transmembrane region" description="Helical" evidence="1">
    <location>
        <begin position="27"/>
        <end position="47"/>
    </location>
</feature>
<reference evidence="2 3" key="1">
    <citation type="submission" date="2008-02" db="EMBL/GenBank/DDBJ databases">
        <title>Genome sequence of Ureaplasma parvum serovar 3.</title>
        <authorList>
            <person name="Methe B.A."/>
            <person name="Glass J."/>
            <person name="Waites K."/>
            <person name="Shrivastava S."/>
        </authorList>
    </citation>
    <scope>NUCLEOTIDE SEQUENCE [LARGE SCALE GENOMIC DNA]</scope>
    <source>
        <strain evidence="3">ATCC 27815 / 27 / NCTC 11736</strain>
    </source>
</reference>
<sequence length="135" mass="16064">MNNYIQQVIDYVNDKTYKNKTYFIKKYAFAFLTSLIIFIFLLVFGLSNYFNPLVSLVGVVLIFSVLVVFCIHIKIINNYSLNLLKWLRNQKELSYKYIINILDFILNKQLYLNLTIIEVQQICIDLEEFKKTNVI</sequence>
<accession>A0A2C9DYL0</accession>
<evidence type="ECO:0000313" key="3">
    <source>
        <dbReference type="Proteomes" id="UP000002162"/>
    </source>
</evidence>
<protein>
    <submittedName>
        <fullName evidence="2">Uncharacterized protein</fullName>
    </submittedName>
</protein>
<keyword evidence="1" id="KW-0812">Transmembrane</keyword>
<dbReference type="KEGG" id="upa:UPA3_0269"/>
<evidence type="ECO:0000256" key="1">
    <source>
        <dbReference type="SAM" id="Phobius"/>
    </source>
</evidence>
<gene>
    <name evidence="2" type="ordered locus">UPA3_0269</name>
</gene>
<keyword evidence="1" id="KW-0472">Membrane</keyword>
<dbReference type="GeneID" id="29672546"/>
<keyword evidence="1" id="KW-1133">Transmembrane helix</keyword>
<dbReference type="RefSeq" id="WP_006688902.1">
    <property type="nucleotide sequence ID" value="NC_010503.1"/>
</dbReference>
<name>A0A2C9DYL0_UREP2</name>
<organism evidence="2 3">
    <name type="scientific">Ureaplasma parvum serovar 3 (strain ATCC 27815 / 27 / NCTC 11736)</name>
    <dbReference type="NCBI Taxonomy" id="505682"/>
    <lineage>
        <taxon>Bacteria</taxon>
        <taxon>Bacillati</taxon>
        <taxon>Mycoplasmatota</taxon>
        <taxon>Mycoplasmoidales</taxon>
        <taxon>Mycoplasmoidaceae</taxon>
        <taxon>Ureaplasma</taxon>
    </lineage>
</organism>
<dbReference type="Proteomes" id="UP000002162">
    <property type="component" value="Chromosome"/>
</dbReference>
<dbReference type="HOGENOM" id="CLU_1884889_0_0_14"/>